<keyword evidence="2" id="KW-1185">Reference proteome</keyword>
<proteinExistence type="predicted"/>
<comment type="caution">
    <text evidence="1">The sequence shown here is derived from an EMBL/GenBank/DDBJ whole genome shotgun (WGS) entry which is preliminary data.</text>
</comment>
<accession>A0A835EDL3</accession>
<organism evidence="1 2">
    <name type="scientific">Digitaria exilis</name>
    <dbReference type="NCBI Taxonomy" id="1010633"/>
    <lineage>
        <taxon>Eukaryota</taxon>
        <taxon>Viridiplantae</taxon>
        <taxon>Streptophyta</taxon>
        <taxon>Embryophyta</taxon>
        <taxon>Tracheophyta</taxon>
        <taxon>Spermatophyta</taxon>
        <taxon>Magnoliopsida</taxon>
        <taxon>Liliopsida</taxon>
        <taxon>Poales</taxon>
        <taxon>Poaceae</taxon>
        <taxon>PACMAD clade</taxon>
        <taxon>Panicoideae</taxon>
        <taxon>Panicodae</taxon>
        <taxon>Paniceae</taxon>
        <taxon>Anthephorinae</taxon>
        <taxon>Digitaria</taxon>
    </lineage>
</organism>
<evidence type="ECO:0000313" key="1">
    <source>
        <dbReference type="EMBL" id="KAF8689852.1"/>
    </source>
</evidence>
<dbReference type="OrthoDB" id="591192at2759"/>
<dbReference type="PANTHER" id="PTHR33085:SF13">
    <property type="entry name" value="DUF295 DOMAIN-CONTAINING PROTEIN"/>
    <property type="match status" value="1"/>
</dbReference>
<dbReference type="Proteomes" id="UP000636709">
    <property type="component" value="Unassembled WGS sequence"/>
</dbReference>
<name>A0A835EDL3_9POAL</name>
<dbReference type="AlphaFoldDB" id="A0A835EDL3"/>
<dbReference type="Pfam" id="PF07893">
    <property type="entry name" value="DUF1668"/>
    <property type="match status" value="1"/>
</dbReference>
<dbReference type="EMBL" id="JACEFO010001996">
    <property type="protein sequence ID" value="KAF8689852.1"/>
    <property type="molecule type" value="Genomic_DNA"/>
</dbReference>
<reference evidence="1" key="1">
    <citation type="submission" date="2020-07" db="EMBL/GenBank/DDBJ databases">
        <title>Genome sequence and genetic diversity analysis of an under-domesticated orphan crop, white fonio (Digitaria exilis).</title>
        <authorList>
            <person name="Bennetzen J.L."/>
            <person name="Chen S."/>
            <person name="Ma X."/>
            <person name="Wang X."/>
            <person name="Yssel A.E.J."/>
            <person name="Chaluvadi S.R."/>
            <person name="Johnson M."/>
            <person name="Gangashetty P."/>
            <person name="Hamidou F."/>
            <person name="Sanogo M.D."/>
            <person name="Zwaenepoel A."/>
            <person name="Wallace J."/>
            <person name="Van De Peer Y."/>
            <person name="Van Deynze A."/>
        </authorList>
    </citation>
    <scope>NUCLEOTIDE SEQUENCE</scope>
    <source>
        <tissue evidence="1">Leaves</tissue>
    </source>
</reference>
<dbReference type="PANTHER" id="PTHR33085">
    <property type="entry name" value="OS12G0113100 PROTEIN-RELATED"/>
    <property type="match status" value="1"/>
</dbReference>
<protein>
    <submittedName>
        <fullName evidence="1">Uncharacterized protein</fullName>
    </submittedName>
</protein>
<sequence length="383" mass="42789">MNRRFVNLIIHGFIGDHAASTLHRINPWRCFYPTTQQALAAASAAANTSWPIMEDARLPRPVMSFYKPSPPDGFGDIHFAPSGGPGSNDIISMDQDGNTLLFDAAARAIRVMPMPHSPKYSPVSVAVGDALYLLDWNPRTIVDEHSFEALVHHPRRRPAHSLGDDDETWYWRSLPSPPCVADEYYEVRKVGDVDEYNMRCYERNGKDPYVLKAYTVVGGSQIMISTEGGGTFSFDTTSGVWSEAGDWALPFDGRVEYAPELGLWFGFTPPAEGRRFGACDLGASSPTRPPVLEETWYELASPLPRRWAPVLKFVLPLGSGKFCVARMFNLGEEGRCPEKDSDFLPVETFVVFTGVEIERGTLRMIRHKSRRYSLSPSFFGVLL</sequence>
<evidence type="ECO:0000313" key="2">
    <source>
        <dbReference type="Proteomes" id="UP000636709"/>
    </source>
</evidence>
<dbReference type="InterPro" id="IPR012871">
    <property type="entry name" value="DUF1668_ORYSA"/>
</dbReference>
<gene>
    <name evidence="1" type="ORF">HU200_041483</name>
</gene>